<evidence type="ECO:0000256" key="1">
    <source>
        <dbReference type="ARBA" id="ARBA00002663"/>
    </source>
</evidence>
<dbReference type="EMBL" id="SPKJ01000087">
    <property type="protein sequence ID" value="MYZ49662.1"/>
    <property type="molecule type" value="Genomic_DNA"/>
</dbReference>
<evidence type="ECO:0000256" key="2">
    <source>
        <dbReference type="ARBA" id="ARBA00022694"/>
    </source>
</evidence>
<dbReference type="Pfam" id="PF00825">
    <property type="entry name" value="Ribonuclease_P"/>
    <property type="match status" value="1"/>
</dbReference>
<evidence type="ECO:0000256" key="3">
    <source>
        <dbReference type="ARBA" id="ARBA00022722"/>
    </source>
</evidence>
<proteinExistence type="inferred from homology"/>
<dbReference type="AlphaFoldDB" id="A0A964T982"/>
<evidence type="ECO:0000313" key="9">
    <source>
        <dbReference type="EMBL" id="MYZ49662.1"/>
    </source>
</evidence>
<dbReference type="GO" id="GO:0000049">
    <property type="term" value="F:tRNA binding"/>
    <property type="evidence" value="ECO:0007669"/>
    <property type="project" value="UniProtKB-UniRule"/>
</dbReference>
<evidence type="ECO:0000256" key="4">
    <source>
        <dbReference type="ARBA" id="ARBA00022759"/>
    </source>
</evidence>
<accession>A0A964T982</accession>
<keyword evidence="3 7" id="KW-0540">Nuclease</keyword>
<dbReference type="InterPro" id="IPR014721">
    <property type="entry name" value="Ribsml_uS5_D2-typ_fold_subgr"/>
</dbReference>
<evidence type="ECO:0000313" key="10">
    <source>
        <dbReference type="Proteomes" id="UP000773614"/>
    </source>
</evidence>
<dbReference type="GO" id="GO:0004526">
    <property type="term" value="F:ribonuclease P activity"/>
    <property type="evidence" value="ECO:0007669"/>
    <property type="project" value="UniProtKB-UniRule"/>
</dbReference>
<dbReference type="Gene3D" id="3.30.230.10">
    <property type="match status" value="1"/>
</dbReference>
<comment type="subunit">
    <text evidence="7">Consists of a catalytic RNA component (M1 or rnpB) and a protein subunit.</text>
</comment>
<evidence type="ECO:0000256" key="6">
    <source>
        <dbReference type="ARBA" id="ARBA00022884"/>
    </source>
</evidence>
<name>A0A964T982_9HYPH</name>
<dbReference type="NCBIfam" id="TIGR00188">
    <property type="entry name" value="rnpA"/>
    <property type="match status" value="1"/>
</dbReference>
<comment type="catalytic activity">
    <reaction evidence="7">
        <text>Endonucleolytic cleavage of RNA, removing 5'-extranucleotides from tRNA precursor.</text>
        <dbReference type="EC" id="3.1.26.5"/>
    </reaction>
</comment>
<dbReference type="GO" id="GO:0001682">
    <property type="term" value="P:tRNA 5'-leader removal"/>
    <property type="evidence" value="ECO:0007669"/>
    <property type="project" value="UniProtKB-UniRule"/>
</dbReference>
<reference evidence="9" key="1">
    <citation type="submission" date="2019-03" db="EMBL/GenBank/DDBJ databases">
        <title>Afifella sp. nov., isolated from activated sludge.</title>
        <authorList>
            <person name="Li Q."/>
            <person name="Liu Y."/>
        </authorList>
    </citation>
    <scope>NUCLEOTIDE SEQUENCE</scope>
    <source>
        <strain evidence="9">L72</strain>
    </source>
</reference>
<organism evidence="9 10">
    <name type="scientific">Propylenella binzhouense</name>
    <dbReference type="NCBI Taxonomy" id="2555902"/>
    <lineage>
        <taxon>Bacteria</taxon>
        <taxon>Pseudomonadati</taxon>
        <taxon>Pseudomonadota</taxon>
        <taxon>Alphaproteobacteria</taxon>
        <taxon>Hyphomicrobiales</taxon>
        <taxon>Propylenellaceae</taxon>
        <taxon>Propylenella</taxon>
    </lineage>
</organism>
<dbReference type="PANTHER" id="PTHR33992:SF1">
    <property type="entry name" value="RIBONUCLEASE P PROTEIN COMPONENT"/>
    <property type="match status" value="1"/>
</dbReference>
<keyword evidence="10" id="KW-1185">Reference proteome</keyword>
<dbReference type="HAMAP" id="MF_00227">
    <property type="entry name" value="RNase_P"/>
    <property type="match status" value="1"/>
</dbReference>
<dbReference type="RefSeq" id="WP_161142002.1">
    <property type="nucleotide sequence ID" value="NZ_SPKJ01000087.1"/>
</dbReference>
<dbReference type="EC" id="3.1.26.5" evidence="7 8"/>
<evidence type="ECO:0000256" key="7">
    <source>
        <dbReference type="HAMAP-Rule" id="MF_00227"/>
    </source>
</evidence>
<comment type="caution">
    <text evidence="9">The sequence shown here is derived from an EMBL/GenBank/DDBJ whole genome shotgun (WGS) entry which is preliminary data.</text>
</comment>
<keyword evidence="5 7" id="KW-0378">Hydrolase</keyword>
<dbReference type="PANTHER" id="PTHR33992">
    <property type="entry name" value="RIBONUCLEASE P PROTEIN COMPONENT"/>
    <property type="match status" value="1"/>
</dbReference>
<dbReference type="GO" id="GO:0042781">
    <property type="term" value="F:3'-tRNA processing endoribonuclease activity"/>
    <property type="evidence" value="ECO:0007669"/>
    <property type="project" value="TreeGrafter"/>
</dbReference>
<keyword evidence="6 7" id="KW-0694">RNA-binding</keyword>
<dbReference type="Proteomes" id="UP000773614">
    <property type="component" value="Unassembled WGS sequence"/>
</dbReference>
<dbReference type="OrthoDB" id="9810867at2"/>
<dbReference type="PROSITE" id="PS00648">
    <property type="entry name" value="RIBONUCLEASE_P"/>
    <property type="match status" value="1"/>
</dbReference>
<dbReference type="SUPFAM" id="SSF54211">
    <property type="entry name" value="Ribosomal protein S5 domain 2-like"/>
    <property type="match status" value="1"/>
</dbReference>
<dbReference type="InterPro" id="IPR020539">
    <property type="entry name" value="RNase_P_CS"/>
</dbReference>
<dbReference type="InterPro" id="IPR000100">
    <property type="entry name" value="RNase_P"/>
</dbReference>
<dbReference type="GO" id="GO:0030677">
    <property type="term" value="C:ribonuclease P complex"/>
    <property type="evidence" value="ECO:0007669"/>
    <property type="project" value="TreeGrafter"/>
</dbReference>
<comment type="function">
    <text evidence="1 7">RNaseP catalyzes the removal of the 5'-leader sequence from pre-tRNA to produce the mature 5'-terminus. It can also cleave other RNA substrates such as 4.5S RNA. The protein component plays an auxiliary but essential role in vivo by binding to the 5'-leader sequence and broadening the substrate specificity of the ribozyme.</text>
</comment>
<keyword evidence="4 7" id="KW-0255">Endonuclease</keyword>
<dbReference type="InterPro" id="IPR020568">
    <property type="entry name" value="Ribosomal_Su5_D2-typ_SF"/>
</dbReference>
<comment type="similarity">
    <text evidence="7">Belongs to the RnpA family.</text>
</comment>
<sequence length="120" mass="13551">MERLKKRRDFLAAAKGRRTARRAFVMETRDRGDGGPVRFGFTVSKRTAKKAVERNRIRRRLKEAVRLAPAEAAGRGFDHVLVGRRAVLDADFAALRADLQSALQEATGPARRKDGRRPIR</sequence>
<keyword evidence="2 7" id="KW-0819">tRNA processing</keyword>
<gene>
    <name evidence="7 9" type="primary">rnpA</name>
    <name evidence="9" type="ORF">E4O86_18310</name>
</gene>
<evidence type="ECO:0000256" key="8">
    <source>
        <dbReference type="NCBIfam" id="TIGR00188"/>
    </source>
</evidence>
<protein>
    <recommendedName>
        <fullName evidence="7 8">Ribonuclease P protein component</fullName>
        <shortName evidence="7">RNase P protein</shortName>
        <shortName evidence="7">RNaseP protein</shortName>
        <ecNumber evidence="7 8">3.1.26.5</ecNumber>
    </recommendedName>
    <alternativeName>
        <fullName evidence="7">Protein C5</fullName>
    </alternativeName>
</protein>
<evidence type="ECO:0000256" key="5">
    <source>
        <dbReference type="ARBA" id="ARBA00022801"/>
    </source>
</evidence>